<dbReference type="AlphaFoldDB" id="A0AAV5VR08"/>
<feature type="non-terminal residue" evidence="2">
    <location>
        <position position="149"/>
    </location>
</feature>
<feature type="region of interest" description="Disordered" evidence="1">
    <location>
        <begin position="1"/>
        <end position="23"/>
    </location>
</feature>
<reference evidence="2" key="1">
    <citation type="submission" date="2023-10" db="EMBL/GenBank/DDBJ databases">
        <title>Genome assembly of Pristionchus species.</title>
        <authorList>
            <person name="Yoshida K."/>
            <person name="Sommer R.J."/>
        </authorList>
    </citation>
    <scope>NUCLEOTIDE SEQUENCE</scope>
    <source>
        <strain evidence="2">RS5133</strain>
    </source>
</reference>
<organism evidence="2 3">
    <name type="scientific">Pristionchus fissidentatus</name>
    <dbReference type="NCBI Taxonomy" id="1538716"/>
    <lineage>
        <taxon>Eukaryota</taxon>
        <taxon>Metazoa</taxon>
        <taxon>Ecdysozoa</taxon>
        <taxon>Nematoda</taxon>
        <taxon>Chromadorea</taxon>
        <taxon>Rhabditida</taxon>
        <taxon>Rhabditina</taxon>
        <taxon>Diplogasteromorpha</taxon>
        <taxon>Diplogasteroidea</taxon>
        <taxon>Neodiplogasteridae</taxon>
        <taxon>Pristionchus</taxon>
    </lineage>
</organism>
<sequence>MDDSFFATEKNRPPKRTRMERETDVDEVTRFSFYSYARLENLSTEALEKLAMCSVQQEIYGSELCDLFNRLTVYTRKMKAESIRKRERRVNMRSTELSGDIEPSVTVCLERKNRPPIENQRRRRNYPSHSDPPVITICDSSTQIITISD</sequence>
<dbReference type="Proteomes" id="UP001432322">
    <property type="component" value="Unassembled WGS sequence"/>
</dbReference>
<gene>
    <name evidence="2" type="ORF">PFISCL1PPCAC_12397</name>
</gene>
<evidence type="ECO:0000313" key="3">
    <source>
        <dbReference type="Proteomes" id="UP001432322"/>
    </source>
</evidence>
<evidence type="ECO:0000313" key="2">
    <source>
        <dbReference type="EMBL" id="GMT21100.1"/>
    </source>
</evidence>
<dbReference type="EMBL" id="BTSY01000003">
    <property type="protein sequence ID" value="GMT21100.1"/>
    <property type="molecule type" value="Genomic_DNA"/>
</dbReference>
<name>A0AAV5VR08_9BILA</name>
<keyword evidence="3" id="KW-1185">Reference proteome</keyword>
<comment type="caution">
    <text evidence="2">The sequence shown here is derived from an EMBL/GenBank/DDBJ whole genome shotgun (WGS) entry which is preliminary data.</text>
</comment>
<proteinExistence type="predicted"/>
<feature type="region of interest" description="Disordered" evidence="1">
    <location>
        <begin position="112"/>
        <end position="132"/>
    </location>
</feature>
<feature type="compositionally biased region" description="Basic and acidic residues" evidence="1">
    <location>
        <begin position="9"/>
        <end position="22"/>
    </location>
</feature>
<accession>A0AAV5VR08</accession>
<protein>
    <submittedName>
        <fullName evidence="2">Uncharacterized protein</fullName>
    </submittedName>
</protein>
<evidence type="ECO:0000256" key="1">
    <source>
        <dbReference type="SAM" id="MobiDB-lite"/>
    </source>
</evidence>